<keyword evidence="11" id="KW-1185">Reference proteome</keyword>
<evidence type="ECO:0000256" key="2">
    <source>
        <dbReference type="ARBA" id="ARBA00009975"/>
    </source>
</evidence>
<dbReference type="PIRSF" id="PIRSF000110">
    <property type="entry name" value="G6PD"/>
    <property type="match status" value="1"/>
</dbReference>
<reference evidence="10 11" key="1">
    <citation type="submission" date="2020-02" db="EMBL/GenBank/DDBJ databases">
        <authorList>
            <person name="Hogendoorn C."/>
        </authorList>
    </citation>
    <scope>NUCLEOTIDE SEQUENCE [LARGE SCALE GENOMIC DNA]</scope>
    <source>
        <strain evidence="10">R501</strain>
    </source>
</reference>
<sequence>MGEAAASVTLVILGATGDLTRRLLVPAIYRLSALGRLPAGMTVVGYAMEAWDTAQFRQHLEDSLRQFVPGFDPAVWQQLAPRVQYRAGDLTPPRLAALAPLLPGPAAFYLALPPQLFAQAAEGLGAAGLADEAHGWRRLVVEKPFGWDLASAEALRVALHRRWQERQVFRIDHFLGKETSQNLLLFRLANRFLEPAWNAAYIRQVQITVAETLGVEGRWRYYDRAGALRDMLQNHLLQLFALVAMEPPARWDADLLHAHKAEVLEAVRAIPAGEVDRFAARGQYGAGRIGETAVPAYRAEPHIPPDSRTETFAAVKLYVDTGRWRGVPFYLRSGKRLTADYWEVAIEFRTVSPPLFGQPLRNWLVFHMRPGEDIDLLTWAKHPGLEPVPRPVVLSAPYKRAGEVEYSAYEQLLLDLLAGERAYFPRFDEVEAAWRILSPVLEAWQTGAPEIYPAGSAGPAAQDRILDPGHAWRPLGGA</sequence>
<feature type="binding site" evidence="7">
    <location>
        <position position="173"/>
    </location>
    <ligand>
        <name>substrate</name>
    </ligand>
</feature>
<dbReference type="PANTHER" id="PTHR23429:SF0">
    <property type="entry name" value="GLUCOSE-6-PHOSPHATE 1-DEHYDROGENASE"/>
    <property type="match status" value="1"/>
</dbReference>
<dbReference type="GO" id="GO:0006006">
    <property type="term" value="P:glucose metabolic process"/>
    <property type="evidence" value="ECO:0007669"/>
    <property type="project" value="UniProtKB-KW"/>
</dbReference>
<evidence type="ECO:0000256" key="4">
    <source>
        <dbReference type="ARBA" id="ARBA00022857"/>
    </source>
</evidence>
<dbReference type="Pfam" id="PF02781">
    <property type="entry name" value="G6PD_C"/>
    <property type="match status" value="1"/>
</dbReference>
<feature type="binding site" evidence="7">
    <location>
        <begin position="14"/>
        <end position="21"/>
    </location>
    <ligand>
        <name>NADP(+)</name>
        <dbReference type="ChEBI" id="CHEBI:58349"/>
    </ligand>
</feature>
<evidence type="ECO:0000256" key="7">
    <source>
        <dbReference type="HAMAP-Rule" id="MF_00966"/>
    </source>
</evidence>
<dbReference type="InterPro" id="IPR001282">
    <property type="entry name" value="G6P_DH"/>
</dbReference>
<dbReference type="InterPro" id="IPR036291">
    <property type="entry name" value="NAD(P)-bd_dom_sf"/>
</dbReference>
<protein>
    <recommendedName>
        <fullName evidence="7">Glucose-6-phosphate 1-dehydrogenase</fullName>
        <shortName evidence="7">G6PD</shortName>
        <ecNumber evidence="7">1.1.1.49</ecNumber>
    </recommendedName>
</protein>
<dbReference type="GO" id="GO:0050661">
    <property type="term" value="F:NADP binding"/>
    <property type="evidence" value="ECO:0007669"/>
    <property type="project" value="UniProtKB-UniRule"/>
</dbReference>
<accession>A0A6F8ZD63</accession>
<feature type="binding site" evidence="7">
    <location>
        <position position="335"/>
    </location>
    <ligand>
        <name>substrate</name>
    </ligand>
</feature>
<dbReference type="EC" id="1.1.1.49" evidence="7"/>
<dbReference type="UniPathway" id="UPA00115">
    <property type="reaction ID" value="UER00408"/>
</dbReference>
<evidence type="ECO:0000259" key="9">
    <source>
        <dbReference type="Pfam" id="PF02781"/>
    </source>
</evidence>
<gene>
    <name evidence="7 10" type="primary">zwf</name>
    <name evidence="10" type="ORF">R50_0450</name>
</gene>
<evidence type="ECO:0000313" key="10">
    <source>
        <dbReference type="EMBL" id="CAB1127956.1"/>
    </source>
</evidence>
<keyword evidence="6 7" id="KW-0119">Carbohydrate metabolism</keyword>
<comment type="caution">
    <text evidence="7">Lacks conserved residue(s) required for the propagation of feature annotation.</text>
</comment>
<comment type="function">
    <text evidence="7">Catalyzes the oxidation of glucose 6-phosphate to 6-phosphogluconolactone.</text>
</comment>
<name>A0A6F8ZD63_9FIRM</name>
<comment type="catalytic activity">
    <reaction evidence="7">
        <text>D-glucose 6-phosphate + NADP(+) = 6-phospho-D-glucono-1,5-lactone + NADPH + H(+)</text>
        <dbReference type="Rhea" id="RHEA:15841"/>
        <dbReference type="ChEBI" id="CHEBI:15378"/>
        <dbReference type="ChEBI" id="CHEBI:57783"/>
        <dbReference type="ChEBI" id="CHEBI:57955"/>
        <dbReference type="ChEBI" id="CHEBI:58349"/>
        <dbReference type="ChEBI" id="CHEBI:61548"/>
        <dbReference type="EC" id="1.1.1.49"/>
    </reaction>
</comment>
<dbReference type="AlphaFoldDB" id="A0A6F8ZD63"/>
<dbReference type="PRINTS" id="PR00079">
    <property type="entry name" value="G6PDHDRGNASE"/>
</dbReference>
<feature type="binding site" evidence="7">
    <location>
        <position position="230"/>
    </location>
    <ligand>
        <name>substrate</name>
    </ligand>
</feature>
<dbReference type="Gene3D" id="3.30.360.10">
    <property type="entry name" value="Dihydrodipicolinate Reductase, domain 2"/>
    <property type="match status" value="1"/>
</dbReference>
<dbReference type="Proteomes" id="UP000503399">
    <property type="component" value="Chromosome"/>
</dbReference>
<evidence type="ECO:0000256" key="1">
    <source>
        <dbReference type="ARBA" id="ARBA00004937"/>
    </source>
</evidence>
<dbReference type="KEGG" id="hfv:R50_0450"/>
<dbReference type="GO" id="GO:0009051">
    <property type="term" value="P:pentose-phosphate shunt, oxidative branch"/>
    <property type="evidence" value="ECO:0007669"/>
    <property type="project" value="TreeGrafter"/>
</dbReference>
<dbReference type="HAMAP" id="MF_00966">
    <property type="entry name" value="G6PD"/>
    <property type="match status" value="1"/>
</dbReference>
<evidence type="ECO:0000256" key="3">
    <source>
        <dbReference type="ARBA" id="ARBA00022526"/>
    </source>
</evidence>
<keyword evidence="4 7" id="KW-0521">NADP</keyword>
<feature type="binding site" evidence="7">
    <location>
        <position position="177"/>
    </location>
    <ligand>
        <name>substrate</name>
    </ligand>
</feature>
<comment type="similarity">
    <text evidence="2 7">Belongs to the glucose-6-phosphate dehydrogenase family.</text>
</comment>
<feature type="domain" description="Glucose-6-phosphate dehydrogenase C-terminal" evidence="9">
    <location>
        <begin position="185"/>
        <end position="472"/>
    </location>
</feature>
<dbReference type="GO" id="GO:0005829">
    <property type="term" value="C:cytosol"/>
    <property type="evidence" value="ECO:0007669"/>
    <property type="project" value="TreeGrafter"/>
</dbReference>
<proteinExistence type="inferred from homology"/>
<keyword evidence="3 7" id="KW-0313">Glucose metabolism</keyword>
<dbReference type="NCBIfam" id="TIGR00871">
    <property type="entry name" value="zwf"/>
    <property type="match status" value="1"/>
</dbReference>
<keyword evidence="5 7" id="KW-0560">Oxidoreductase</keyword>
<feature type="active site" description="Proton acceptor" evidence="7">
    <location>
        <position position="235"/>
    </location>
</feature>
<dbReference type="PROSITE" id="PS00069">
    <property type="entry name" value="G6P_DEHYDROGENASE"/>
    <property type="match status" value="1"/>
</dbReference>
<feature type="binding site" evidence="7">
    <location>
        <position position="143"/>
    </location>
    <ligand>
        <name>NADP(+)</name>
        <dbReference type="ChEBI" id="CHEBI:58349"/>
    </ligand>
</feature>
<dbReference type="PANTHER" id="PTHR23429">
    <property type="entry name" value="GLUCOSE-6-PHOSPHATE 1-DEHYDROGENASE G6PD"/>
    <property type="match status" value="1"/>
</dbReference>
<comment type="pathway">
    <text evidence="1 7">Carbohydrate degradation; pentose phosphate pathway; D-ribulose 5-phosphate from D-glucose 6-phosphate (oxidative stage): step 1/3.</text>
</comment>
<feature type="binding site" evidence="7">
    <location>
        <position position="211"/>
    </location>
    <ligand>
        <name>substrate</name>
    </ligand>
</feature>
<dbReference type="InterPro" id="IPR019796">
    <property type="entry name" value="G6P_DH_AS"/>
</dbReference>
<evidence type="ECO:0000256" key="5">
    <source>
        <dbReference type="ARBA" id="ARBA00023002"/>
    </source>
</evidence>
<evidence type="ECO:0000259" key="8">
    <source>
        <dbReference type="Pfam" id="PF00479"/>
    </source>
</evidence>
<dbReference type="InterPro" id="IPR022674">
    <property type="entry name" value="G6P_DH_NAD-bd"/>
</dbReference>
<dbReference type="SUPFAM" id="SSF51735">
    <property type="entry name" value="NAD(P)-binding Rossmann-fold domains"/>
    <property type="match status" value="1"/>
</dbReference>
<feature type="binding site" evidence="7">
    <location>
        <begin position="89"/>
        <end position="90"/>
    </location>
    <ligand>
        <name>NADP(+)</name>
        <dbReference type="ChEBI" id="CHEBI:58349"/>
    </ligand>
</feature>
<feature type="domain" description="Glucose-6-phosphate dehydrogenase NAD-binding" evidence="8">
    <location>
        <begin position="11"/>
        <end position="182"/>
    </location>
</feature>
<dbReference type="Pfam" id="PF00479">
    <property type="entry name" value="G6PD_N"/>
    <property type="match status" value="1"/>
</dbReference>
<dbReference type="SUPFAM" id="SSF55347">
    <property type="entry name" value="Glyceraldehyde-3-phosphate dehydrogenase-like, C-terminal domain"/>
    <property type="match status" value="1"/>
</dbReference>
<organism evidence="10 11">
    <name type="scientific">Candidatus Hydrogenisulfobacillus filiaventi</name>
    <dbReference type="NCBI Taxonomy" id="2707344"/>
    <lineage>
        <taxon>Bacteria</taxon>
        <taxon>Bacillati</taxon>
        <taxon>Bacillota</taxon>
        <taxon>Clostridia</taxon>
        <taxon>Eubacteriales</taxon>
        <taxon>Clostridiales Family XVII. Incertae Sedis</taxon>
        <taxon>Candidatus Hydrogenisulfobacillus</taxon>
    </lineage>
</organism>
<dbReference type="InterPro" id="IPR022675">
    <property type="entry name" value="G6P_DH_C"/>
</dbReference>
<evidence type="ECO:0000256" key="6">
    <source>
        <dbReference type="ARBA" id="ARBA00023277"/>
    </source>
</evidence>
<dbReference type="GO" id="GO:0004345">
    <property type="term" value="F:glucose-6-phosphate dehydrogenase activity"/>
    <property type="evidence" value="ECO:0007669"/>
    <property type="project" value="UniProtKB-UniRule"/>
</dbReference>
<dbReference type="Gene3D" id="3.40.50.720">
    <property type="entry name" value="NAD(P)-binding Rossmann-like Domain"/>
    <property type="match status" value="1"/>
</dbReference>
<evidence type="ECO:0000313" key="11">
    <source>
        <dbReference type="Proteomes" id="UP000503399"/>
    </source>
</evidence>
<dbReference type="EMBL" id="LR778114">
    <property type="protein sequence ID" value="CAB1127956.1"/>
    <property type="molecule type" value="Genomic_DNA"/>
</dbReference>